<comment type="caution">
    <text evidence="1">The sequence shown here is derived from an EMBL/GenBank/DDBJ whole genome shotgun (WGS) entry which is preliminary data.</text>
</comment>
<evidence type="ECO:0000313" key="2">
    <source>
        <dbReference type="Proteomes" id="UP000521868"/>
    </source>
</evidence>
<proteinExistence type="predicted"/>
<sequence>MQFRARVLRRTLPALVVVALLFAQALGLLHGIAHGPIAGAQAQVAANAADDRDAASDVFSHEAGEPTCRLFDALTCGGAVPTEAGPAPACPAALERPLAHQAPLAARAAQFQARGPPVLS</sequence>
<dbReference type="Proteomes" id="UP000521868">
    <property type="component" value="Unassembled WGS sequence"/>
</dbReference>
<dbReference type="RefSeq" id="WP_168106273.1">
    <property type="nucleotide sequence ID" value="NZ_VTOX01000001.1"/>
</dbReference>
<dbReference type="EMBL" id="VTOX01000001">
    <property type="protein sequence ID" value="NKE65258.1"/>
    <property type="molecule type" value="Genomic_DNA"/>
</dbReference>
<name>A0A7X6I5E7_9BURK</name>
<organism evidence="1 2">
    <name type="scientific">Ramlibacter lithotrophicus</name>
    <dbReference type="NCBI Taxonomy" id="2606681"/>
    <lineage>
        <taxon>Bacteria</taxon>
        <taxon>Pseudomonadati</taxon>
        <taxon>Pseudomonadota</taxon>
        <taxon>Betaproteobacteria</taxon>
        <taxon>Burkholderiales</taxon>
        <taxon>Comamonadaceae</taxon>
        <taxon>Ramlibacter</taxon>
    </lineage>
</organism>
<accession>A0A7X6I5E7</accession>
<keyword evidence="2" id="KW-1185">Reference proteome</keyword>
<evidence type="ECO:0008006" key="3">
    <source>
        <dbReference type="Google" id="ProtNLM"/>
    </source>
</evidence>
<dbReference type="AlphaFoldDB" id="A0A7X6I5E7"/>
<evidence type="ECO:0000313" key="1">
    <source>
        <dbReference type="EMBL" id="NKE65258.1"/>
    </source>
</evidence>
<gene>
    <name evidence="1" type="ORF">RAMLITH_05445</name>
</gene>
<reference evidence="1 2" key="1">
    <citation type="journal article" date="2020" name="Nature">
        <title>Bacterial chemolithoautotrophy via manganese oxidation.</title>
        <authorList>
            <person name="Yu H."/>
            <person name="Leadbetter J.R."/>
        </authorList>
    </citation>
    <scope>NUCLEOTIDE SEQUENCE [LARGE SCALE GENOMIC DNA]</scope>
    <source>
        <strain evidence="1 2">RBP-1</strain>
    </source>
</reference>
<protein>
    <recommendedName>
        <fullName evidence="3">DUF2946 domain-containing protein</fullName>
    </recommendedName>
</protein>